<organism evidence="5 6">
    <name type="scientific">Fusarium gaditjirri</name>
    <dbReference type="NCBI Taxonomy" id="282569"/>
    <lineage>
        <taxon>Eukaryota</taxon>
        <taxon>Fungi</taxon>
        <taxon>Dikarya</taxon>
        <taxon>Ascomycota</taxon>
        <taxon>Pezizomycotina</taxon>
        <taxon>Sordariomycetes</taxon>
        <taxon>Hypocreomycetidae</taxon>
        <taxon>Hypocreales</taxon>
        <taxon>Nectriaceae</taxon>
        <taxon>Fusarium</taxon>
        <taxon>Fusarium nisikadoi species complex</taxon>
    </lineage>
</organism>
<dbReference type="FunFam" id="3.40.50.12780:FF:000014">
    <property type="entry name" value="Nonribosomal peptide synthetase 1"/>
    <property type="match status" value="1"/>
</dbReference>
<keyword evidence="1" id="KW-0596">Phosphopantetheine</keyword>
<evidence type="ECO:0000313" key="6">
    <source>
        <dbReference type="Proteomes" id="UP000604273"/>
    </source>
</evidence>
<dbReference type="SUPFAM" id="SSF47336">
    <property type="entry name" value="ACP-like"/>
    <property type="match status" value="1"/>
</dbReference>
<dbReference type="InterPro" id="IPR036291">
    <property type="entry name" value="NAD(P)-bd_dom_sf"/>
</dbReference>
<dbReference type="EMBL" id="JABFAI010000094">
    <property type="protein sequence ID" value="KAF4955749.1"/>
    <property type="molecule type" value="Genomic_DNA"/>
</dbReference>
<dbReference type="Pfam" id="PF00501">
    <property type="entry name" value="AMP-binding"/>
    <property type="match status" value="1"/>
</dbReference>
<dbReference type="PANTHER" id="PTHR44845:SF4">
    <property type="entry name" value="NONRIBOSOMAL PEPTIDE SYNTHASE INPA"/>
    <property type="match status" value="1"/>
</dbReference>
<protein>
    <recommendedName>
        <fullName evidence="4">Carrier domain-containing protein</fullName>
    </recommendedName>
</protein>
<dbReference type="PROSITE" id="PS50075">
    <property type="entry name" value="CARRIER"/>
    <property type="match status" value="1"/>
</dbReference>
<dbReference type="InterPro" id="IPR009081">
    <property type="entry name" value="PP-bd_ACP"/>
</dbReference>
<evidence type="ECO:0000259" key="4">
    <source>
        <dbReference type="PROSITE" id="PS50075"/>
    </source>
</evidence>
<dbReference type="Gene3D" id="3.30.300.30">
    <property type="match status" value="1"/>
</dbReference>
<reference evidence="5" key="2">
    <citation type="submission" date="2020-05" db="EMBL/GenBank/DDBJ databases">
        <authorList>
            <person name="Kim H.-S."/>
            <person name="Proctor R.H."/>
            <person name="Brown D.W."/>
        </authorList>
    </citation>
    <scope>NUCLEOTIDE SEQUENCE</scope>
    <source>
        <strain evidence="5">NRRL 45417</strain>
    </source>
</reference>
<dbReference type="OrthoDB" id="416786at2759"/>
<dbReference type="InterPro" id="IPR036736">
    <property type="entry name" value="ACP-like_sf"/>
</dbReference>
<dbReference type="Proteomes" id="UP000604273">
    <property type="component" value="Unassembled WGS sequence"/>
</dbReference>
<dbReference type="InterPro" id="IPR013120">
    <property type="entry name" value="FAR_NAD-bd"/>
</dbReference>
<dbReference type="GO" id="GO:0016874">
    <property type="term" value="F:ligase activity"/>
    <property type="evidence" value="ECO:0007669"/>
    <property type="project" value="UniProtKB-KW"/>
</dbReference>
<gene>
    <name evidence="5" type="ORF">FGADI_4320</name>
</gene>
<dbReference type="AlphaFoldDB" id="A0A8H4TDA0"/>
<dbReference type="CDD" id="cd05918">
    <property type="entry name" value="A_NRPS_SidN3_like"/>
    <property type="match status" value="1"/>
</dbReference>
<dbReference type="Gene3D" id="3.40.50.720">
    <property type="entry name" value="NAD(P)-binding Rossmann-like Domain"/>
    <property type="match status" value="1"/>
</dbReference>
<dbReference type="PANTHER" id="PTHR44845">
    <property type="entry name" value="CARRIER DOMAIN-CONTAINING PROTEIN"/>
    <property type="match status" value="1"/>
</dbReference>
<name>A0A8H4TDA0_9HYPO</name>
<dbReference type="NCBIfam" id="TIGR01733">
    <property type="entry name" value="AA-adenyl-dom"/>
    <property type="match status" value="1"/>
</dbReference>
<dbReference type="InterPro" id="IPR020845">
    <property type="entry name" value="AMP-binding_CS"/>
</dbReference>
<evidence type="ECO:0000256" key="1">
    <source>
        <dbReference type="ARBA" id="ARBA00022450"/>
    </source>
</evidence>
<sequence length="997" mass="109285">MSELQVPESHWKQFLEWNRPLPPTKQICIHHGIEAQATAQPTKVAVASTVTSLTYDDLNGMATQIASDLNLQGVSPEIVVPLCFDKSPWMIVAMLGVLKAGGAFVALDPKAPTSRINAIMRQVKAKIVVTESKHGHLFSNYQVIEVSGTYNHMLLQTTDNYPTTRASHPNDAAYLIFTSGSTGEPKAVVVEHQSFCSGMAQHAKAQFIDRHSRVLQFASYTHDACIVEILTTLCVGGTICSPSEDERVNRLVQFINSQSVNWAVLTPSFITSIDHNEISSLETVVLAGERTLQSNISSWAASVRLLTGYGVSECSVVTTISSPADENRSASNIGMPAGGVCWIVDSNDPDKLLPIGEVGEILIEGPTVARGYLGNPEATNSAFIQPPVWLHRILQGPDHSCRLYRTGDLGRYNHDGSLDFVSRIGSQVKVLGRRIELGEIEHHISNHQSVRQCMVQFPSVGDYHNHLVAVIEVNNKQYVASGDGSESNDLVPCDGGAHEIESFLRTKVPDYMVPTFWFTIGHFPRLPSAKLDRNKVADLIAHLRLIGDASYGHVPVNDAIGRRIAREVATMRLAQDQVLDPSICFQDTPLRKAGIDSIKAISLRKTLQRLWGVNIPVSCFMDQTARPTLIANHVRSAQEQGQGEYIPPELNLKSALDGLKRSLDVNITTAPARSGLSSGSRLSTLLTGGAGYLGQEILKRLLTAGQRVIVLVRASSMSEGRKRFQTLPWWRADFEDLLEVWLADLSQSNLGVDPKLMERLGGHVQAVIHNGARVHWTESASGLWSVNIDATVALLQRTLSSSSVQRFVYVSGGSAIGQSVDEWLANARDGYSQTKLLAQALVEHCAIRSADLQLGLGISIVKPGFVIGGPEKGVANSSDYLWRYIASVVELGVYDESTTRARVAVSTLPLVGEIIIRQTFTASNEKHVEIIHDSLQERDIWEVLGSLGYPLKPVSHQTWVTAIQDAINKRREGHYLWPLASVLEQQVYRLGDEETLP</sequence>
<feature type="domain" description="Carrier" evidence="4">
    <location>
        <begin position="562"/>
        <end position="638"/>
    </location>
</feature>
<dbReference type="SUPFAM" id="SSF56801">
    <property type="entry name" value="Acetyl-CoA synthetase-like"/>
    <property type="match status" value="1"/>
</dbReference>
<evidence type="ECO:0000313" key="5">
    <source>
        <dbReference type="EMBL" id="KAF4955749.1"/>
    </source>
</evidence>
<dbReference type="InterPro" id="IPR042099">
    <property type="entry name" value="ANL_N_sf"/>
</dbReference>
<evidence type="ECO:0000256" key="3">
    <source>
        <dbReference type="ARBA" id="ARBA00022598"/>
    </source>
</evidence>
<reference evidence="5" key="1">
    <citation type="journal article" date="2020" name="BMC Genomics">
        <title>Correction to: Identification and distribution of gene clusters required for synthesis of sphingolipid metabolism inhibitors in diverse species of the filamentous fungus Fusarium.</title>
        <authorList>
            <person name="Kim H.S."/>
            <person name="Lohmar J.M."/>
            <person name="Busman M."/>
            <person name="Brown D.W."/>
            <person name="Naumann T.A."/>
            <person name="Divon H.H."/>
            <person name="Lysoe E."/>
            <person name="Uhlig S."/>
            <person name="Proctor R.H."/>
        </authorList>
    </citation>
    <scope>NUCLEOTIDE SEQUENCE</scope>
    <source>
        <strain evidence="5">NRRL 45417</strain>
    </source>
</reference>
<dbReference type="Gene3D" id="3.40.50.12780">
    <property type="entry name" value="N-terminal domain of ligase-like"/>
    <property type="match status" value="1"/>
</dbReference>
<dbReference type="InterPro" id="IPR010071">
    <property type="entry name" value="AA_adenyl_dom"/>
</dbReference>
<keyword evidence="2" id="KW-0597">Phosphoprotein</keyword>
<proteinExistence type="predicted"/>
<dbReference type="InterPro" id="IPR000873">
    <property type="entry name" value="AMP-dep_synth/lig_dom"/>
</dbReference>
<comment type="caution">
    <text evidence="5">The sequence shown here is derived from an EMBL/GenBank/DDBJ whole genome shotgun (WGS) entry which is preliminary data.</text>
</comment>
<dbReference type="SUPFAM" id="SSF51735">
    <property type="entry name" value="NAD(P)-binding Rossmann-fold domains"/>
    <property type="match status" value="1"/>
</dbReference>
<evidence type="ECO:0000256" key="2">
    <source>
        <dbReference type="ARBA" id="ARBA00022553"/>
    </source>
</evidence>
<dbReference type="Gene3D" id="1.10.1200.10">
    <property type="entry name" value="ACP-like"/>
    <property type="match status" value="1"/>
</dbReference>
<keyword evidence="6" id="KW-1185">Reference proteome</keyword>
<keyword evidence="3" id="KW-0436">Ligase</keyword>
<dbReference type="PROSITE" id="PS00455">
    <property type="entry name" value="AMP_BINDING"/>
    <property type="match status" value="1"/>
</dbReference>
<dbReference type="Pfam" id="PF07993">
    <property type="entry name" value="NAD_binding_4"/>
    <property type="match status" value="1"/>
</dbReference>
<dbReference type="InterPro" id="IPR045851">
    <property type="entry name" value="AMP-bd_C_sf"/>
</dbReference>
<accession>A0A8H4TDA0</accession>